<comment type="caution">
    <text evidence="2">The sequence shown here is derived from an EMBL/GenBank/DDBJ whole genome shotgun (WGS) entry which is preliminary data.</text>
</comment>
<keyword evidence="3" id="KW-1185">Reference proteome</keyword>
<organism evidence="2 3">
    <name type="scientific">Mycena alexandri</name>
    <dbReference type="NCBI Taxonomy" id="1745969"/>
    <lineage>
        <taxon>Eukaryota</taxon>
        <taxon>Fungi</taxon>
        <taxon>Dikarya</taxon>
        <taxon>Basidiomycota</taxon>
        <taxon>Agaricomycotina</taxon>
        <taxon>Agaricomycetes</taxon>
        <taxon>Agaricomycetidae</taxon>
        <taxon>Agaricales</taxon>
        <taxon>Marasmiineae</taxon>
        <taxon>Mycenaceae</taxon>
        <taxon>Mycena</taxon>
    </lineage>
</organism>
<dbReference type="Proteomes" id="UP001218188">
    <property type="component" value="Unassembled WGS sequence"/>
</dbReference>
<feature type="region of interest" description="Disordered" evidence="1">
    <location>
        <begin position="26"/>
        <end position="91"/>
    </location>
</feature>
<dbReference type="EMBL" id="JARJCM010000104">
    <property type="protein sequence ID" value="KAJ7029139.1"/>
    <property type="molecule type" value="Genomic_DNA"/>
</dbReference>
<evidence type="ECO:0000256" key="1">
    <source>
        <dbReference type="SAM" id="MobiDB-lite"/>
    </source>
</evidence>
<feature type="compositionally biased region" description="Basic and acidic residues" evidence="1">
    <location>
        <begin position="65"/>
        <end position="82"/>
    </location>
</feature>
<feature type="region of interest" description="Disordered" evidence="1">
    <location>
        <begin position="192"/>
        <end position="227"/>
    </location>
</feature>
<name>A0AAD6X1T4_9AGAR</name>
<sequence length="458" mass="49872">MGPTHIQNPPAFLFLAAQTETFDNSNVQQTNAGLTPPLLRDGSSKTSGSRPGWTVAPRHSLTNHHHGDLDLSKRRRNARNDPTESQGWQTSPRMGFCCARRGFIGTQMSGSLRAMNEDSFKHTACALSPATTLHHPDVPLQTDGDEHKPAGGSMQGQHLQGNCSLALLVGLYGNPRGGTSTGTPLDVLTYRGPQEEPSVGLDEGPAMQDFTPTRQPGGGSPSLPNLSRSSTTTNLLSLLRAATFVTTLLTPLPRTCLLHTLAARCTAHFNIINTDPESNAMPCAYRGYDPRDFLGCTRLWVFPWAGMFAPVYTSESVYEQATDPTVTVTCQKIGNATGLPLPTTVASLHLGTEIWGFVTTHYNRITMCARLAIFTIIVTYNILCYGKRAPIDNVRNIRTFHRARKADNALEEIPRPFKTKVGLSIDGVAARRLEEFVAGCDSGKRKDWGLKKVEGFEG</sequence>
<gene>
    <name evidence="2" type="ORF">C8F04DRAFT_1288904</name>
</gene>
<proteinExistence type="predicted"/>
<protein>
    <submittedName>
        <fullName evidence="2">Uncharacterized protein</fullName>
    </submittedName>
</protein>
<reference evidence="2" key="1">
    <citation type="submission" date="2023-03" db="EMBL/GenBank/DDBJ databases">
        <title>Massive genome expansion in bonnet fungi (Mycena s.s.) driven by repeated elements and novel gene families across ecological guilds.</title>
        <authorList>
            <consortium name="Lawrence Berkeley National Laboratory"/>
            <person name="Harder C.B."/>
            <person name="Miyauchi S."/>
            <person name="Viragh M."/>
            <person name="Kuo A."/>
            <person name="Thoen E."/>
            <person name="Andreopoulos B."/>
            <person name="Lu D."/>
            <person name="Skrede I."/>
            <person name="Drula E."/>
            <person name="Henrissat B."/>
            <person name="Morin E."/>
            <person name="Kohler A."/>
            <person name="Barry K."/>
            <person name="LaButti K."/>
            <person name="Morin E."/>
            <person name="Salamov A."/>
            <person name="Lipzen A."/>
            <person name="Mereny Z."/>
            <person name="Hegedus B."/>
            <person name="Baldrian P."/>
            <person name="Stursova M."/>
            <person name="Weitz H."/>
            <person name="Taylor A."/>
            <person name="Grigoriev I.V."/>
            <person name="Nagy L.G."/>
            <person name="Martin F."/>
            <person name="Kauserud H."/>
        </authorList>
    </citation>
    <scope>NUCLEOTIDE SEQUENCE</scope>
    <source>
        <strain evidence="2">CBHHK200</strain>
    </source>
</reference>
<evidence type="ECO:0000313" key="2">
    <source>
        <dbReference type="EMBL" id="KAJ7029139.1"/>
    </source>
</evidence>
<evidence type="ECO:0000313" key="3">
    <source>
        <dbReference type="Proteomes" id="UP001218188"/>
    </source>
</evidence>
<accession>A0AAD6X1T4</accession>
<dbReference type="AlphaFoldDB" id="A0AAD6X1T4"/>